<dbReference type="PANTHER" id="PTHR20963">
    <property type="entry name" value="MULTIPLE INOSITOL POLYPHOSPHATE PHOSPHATASE-RELATED"/>
    <property type="match status" value="1"/>
</dbReference>
<dbReference type="SUPFAM" id="SSF53254">
    <property type="entry name" value="Phosphoglycerate mutase-like"/>
    <property type="match status" value="1"/>
</dbReference>
<dbReference type="OrthoDB" id="6509975at2759"/>
<dbReference type="InterPro" id="IPR000560">
    <property type="entry name" value="His_Pase_clade-2"/>
</dbReference>
<name>A0A8E2E7E8_9PEZI</name>
<dbReference type="PANTHER" id="PTHR20963:SF43">
    <property type="entry name" value="PUTATIVE (AFU_ORTHOLOGUE AFUA_7G01240)-RELATED"/>
    <property type="match status" value="1"/>
</dbReference>
<dbReference type="InterPro" id="IPR029033">
    <property type="entry name" value="His_PPase_superfam"/>
</dbReference>
<organism evidence="3 4">
    <name type="scientific">Lepidopterella palustris CBS 459.81</name>
    <dbReference type="NCBI Taxonomy" id="1314670"/>
    <lineage>
        <taxon>Eukaryota</taxon>
        <taxon>Fungi</taxon>
        <taxon>Dikarya</taxon>
        <taxon>Ascomycota</taxon>
        <taxon>Pezizomycotina</taxon>
        <taxon>Dothideomycetes</taxon>
        <taxon>Pleosporomycetidae</taxon>
        <taxon>Mytilinidiales</taxon>
        <taxon>Argynnaceae</taxon>
        <taxon>Lepidopterella</taxon>
    </lineage>
</organism>
<keyword evidence="2" id="KW-0732">Signal</keyword>
<dbReference type="AlphaFoldDB" id="A0A8E2E7E8"/>
<keyword evidence="1" id="KW-0378">Hydrolase</keyword>
<evidence type="ECO:0000256" key="2">
    <source>
        <dbReference type="SAM" id="SignalP"/>
    </source>
</evidence>
<dbReference type="GO" id="GO:0003993">
    <property type="term" value="F:acid phosphatase activity"/>
    <property type="evidence" value="ECO:0007669"/>
    <property type="project" value="TreeGrafter"/>
</dbReference>
<dbReference type="Gene3D" id="3.40.50.1240">
    <property type="entry name" value="Phosphoglycerate mutase-like"/>
    <property type="match status" value="1"/>
</dbReference>
<accession>A0A8E2E7E8</accession>
<protein>
    <submittedName>
        <fullName evidence="3">Phosphoglycerate mutase-like protein</fullName>
    </submittedName>
</protein>
<sequence length="331" mass="36325">MQVLLSSLVLIAAVQASPVEKSVVLQFSGLLVFLNSYEYIIGESLLAGLGVATEFTSGIQFWNCHDRTLYNASVAQLACNSSFPNSTARAKPVFRTKSQSRIHNSEISWALGFFGPSFSALSNPTFANFANAFDVVHYAPPRFTFATNDAYAMQSICAYESGYIGVLGNTLDVLYYYDYSWGNPTGRTQGIGFIQELLARLQIEYIFSSNTSVNSTRHFILSRLTPFSARLVTEVIGCADENPSPNPQMQTQYYPTQCGYDPANASNKFVRMRLNSGIVPLSTIRGGACGTRSDGLCPLSSFLESQTDWYTLSNYDYACFGNYTLPAPANG</sequence>
<gene>
    <name evidence="3" type="ORF">K432DRAFT_417824</name>
</gene>
<feature type="chain" id="PRO_5034001583" evidence="2">
    <location>
        <begin position="17"/>
        <end position="331"/>
    </location>
</feature>
<evidence type="ECO:0000313" key="3">
    <source>
        <dbReference type="EMBL" id="OCK78732.1"/>
    </source>
</evidence>
<reference evidence="3 4" key="1">
    <citation type="journal article" date="2016" name="Nat. Commun.">
        <title>Ectomycorrhizal ecology is imprinted in the genome of the dominant symbiotic fungus Cenococcum geophilum.</title>
        <authorList>
            <consortium name="DOE Joint Genome Institute"/>
            <person name="Peter M."/>
            <person name="Kohler A."/>
            <person name="Ohm R.A."/>
            <person name="Kuo A."/>
            <person name="Krutzmann J."/>
            <person name="Morin E."/>
            <person name="Arend M."/>
            <person name="Barry K.W."/>
            <person name="Binder M."/>
            <person name="Choi C."/>
            <person name="Clum A."/>
            <person name="Copeland A."/>
            <person name="Grisel N."/>
            <person name="Haridas S."/>
            <person name="Kipfer T."/>
            <person name="LaButti K."/>
            <person name="Lindquist E."/>
            <person name="Lipzen A."/>
            <person name="Maire R."/>
            <person name="Meier B."/>
            <person name="Mihaltcheva S."/>
            <person name="Molinier V."/>
            <person name="Murat C."/>
            <person name="Poggeler S."/>
            <person name="Quandt C.A."/>
            <person name="Sperisen C."/>
            <person name="Tritt A."/>
            <person name="Tisserant E."/>
            <person name="Crous P.W."/>
            <person name="Henrissat B."/>
            <person name="Nehls U."/>
            <person name="Egli S."/>
            <person name="Spatafora J.W."/>
            <person name="Grigoriev I.V."/>
            <person name="Martin F.M."/>
        </authorList>
    </citation>
    <scope>NUCLEOTIDE SEQUENCE [LARGE SCALE GENOMIC DNA]</scope>
    <source>
        <strain evidence="3 4">CBS 459.81</strain>
    </source>
</reference>
<proteinExistence type="predicted"/>
<feature type="signal peptide" evidence="2">
    <location>
        <begin position="1"/>
        <end position="16"/>
    </location>
</feature>
<dbReference type="EMBL" id="KV745043">
    <property type="protein sequence ID" value="OCK78732.1"/>
    <property type="molecule type" value="Genomic_DNA"/>
</dbReference>
<evidence type="ECO:0000313" key="4">
    <source>
        <dbReference type="Proteomes" id="UP000250266"/>
    </source>
</evidence>
<dbReference type="CDD" id="cd07061">
    <property type="entry name" value="HP_HAP_like"/>
    <property type="match status" value="1"/>
</dbReference>
<keyword evidence="4" id="KW-1185">Reference proteome</keyword>
<dbReference type="Proteomes" id="UP000250266">
    <property type="component" value="Unassembled WGS sequence"/>
</dbReference>
<evidence type="ECO:0000256" key="1">
    <source>
        <dbReference type="ARBA" id="ARBA00022801"/>
    </source>
</evidence>